<dbReference type="InterPro" id="IPR036513">
    <property type="entry name" value="STAS_dom_sf"/>
</dbReference>
<name>A0A1B7LC87_9FIRM</name>
<dbReference type="Pfam" id="PF01740">
    <property type="entry name" value="STAS"/>
    <property type="match status" value="1"/>
</dbReference>
<organism evidence="2 3">
    <name type="scientific">Desulfotomaculum copahuensis</name>
    <dbReference type="NCBI Taxonomy" id="1838280"/>
    <lineage>
        <taxon>Bacteria</taxon>
        <taxon>Bacillati</taxon>
        <taxon>Bacillota</taxon>
        <taxon>Clostridia</taxon>
        <taxon>Eubacteriales</taxon>
        <taxon>Desulfotomaculaceae</taxon>
        <taxon>Desulfotomaculum</taxon>
    </lineage>
</organism>
<comment type="caution">
    <text evidence="2">The sequence shown here is derived from an EMBL/GenBank/DDBJ whole genome shotgun (WGS) entry which is preliminary data.</text>
</comment>
<sequence length="126" mass="13844">MLFPGYLGGFTVGRQFTCRVEKTGPVRFLRLDGEITGESEASFKNMPVGGAADGALVLDFAGVDYINSAGLALLIGLIRRCRQENRSVGAINLSDHYRKIFHMVGLNDYIALFESDKQARMAFSPH</sequence>
<dbReference type="AlphaFoldDB" id="A0A1B7LC87"/>
<feature type="domain" description="STAS" evidence="1">
    <location>
        <begin position="16"/>
        <end position="123"/>
    </location>
</feature>
<dbReference type="GO" id="GO:0043856">
    <property type="term" value="F:anti-sigma factor antagonist activity"/>
    <property type="evidence" value="ECO:0007669"/>
    <property type="project" value="TreeGrafter"/>
</dbReference>
<evidence type="ECO:0000313" key="2">
    <source>
        <dbReference type="EMBL" id="OAT80358.1"/>
    </source>
</evidence>
<evidence type="ECO:0000259" key="1">
    <source>
        <dbReference type="PROSITE" id="PS50801"/>
    </source>
</evidence>
<dbReference type="CDD" id="cd07043">
    <property type="entry name" value="STAS_anti-anti-sigma_factors"/>
    <property type="match status" value="1"/>
</dbReference>
<dbReference type="Proteomes" id="UP000078532">
    <property type="component" value="Unassembled WGS sequence"/>
</dbReference>
<dbReference type="PROSITE" id="PS50801">
    <property type="entry name" value="STAS"/>
    <property type="match status" value="1"/>
</dbReference>
<proteinExistence type="predicted"/>
<dbReference type="SUPFAM" id="SSF52091">
    <property type="entry name" value="SpoIIaa-like"/>
    <property type="match status" value="1"/>
</dbReference>
<dbReference type="STRING" id="1838280.A6M21_13385"/>
<dbReference type="EMBL" id="LYVF01000178">
    <property type="protein sequence ID" value="OAT80358.1"/>
    <property type="molecule type" value="Genomic_DNA"/>
</dbReference>
<gene>
    <name evidence="2" type="ORF">A6M21_13385</name>
</gene>
<evidence type="ECO:0000313" key="3">
    <source>
        <dbReference type="Proteomes" id="UP000078532"/>
    </source>
</evidence>
<dbReference type="PANTHER" id="PTHR33495">
    <property type="entry name" value="ANTI-SIGMA FACTOR ANTAGONIST TM_1081-RELATED-RELATED"/>
    <property type="match status" value="1"/>
</dbReference>
<dbReference type="PANTHER" id="PTHR33495:SF6">
    <property type="entry name" value="ANTI-SIGMA FACTOR ANTAGONIST"/>
    <property type="match status" value="1"/>
</dbReference>
<reference evidence="2 3" key="1">
    <citation type="submission" date="2016-04" db="EMBL/GenBank/DDBJ databases">
        <authorList>
            <person name="Evans L.H."/>
            <person name="Alamgir A."/>
            <person name="Owens N."/>
            <person name="Weber N.D."/>
            <person name="Virtaneva K."/>
            <person name="Barbian K."/>
            <person name="Babar A."/>
            <person name="Rosenke K."/>
        </authorList>
    </citation>
    <scope>NUCLEOTIDE SEQUENCE [LARGE SCALE GENOMIC DNA]</scope>
    <source>
        <strain evidence="2 3">LMa1</strain>
    </source>
</reference>
<dbReference type="Gene3D" id="3.30.750.24">
    <property type="entry name" value="STAS domain"/>
    <property type="match status" value="1"/>
</dbReference>
<dbReference type="InterPro" id="IPR002645">
    <property type="entry name" value="STAS_dom"/>
</dbReference>
<protein>
    <recommendedName>
        <fullName evidence="1">STAS domain-containing protein</fullName>
    </recommendedName>
</protein>
<keyword evidence="3" id="KW-1185">Reference proteome</keyword>
<accession>A0A1B7LC87</accession>